<proteinExistence type="predicted"/>
<dbReference type="AlphaFoldDB" id="A0A9E4K1C4"/>
<dbReference type="SUPFAM" id="SSF47413">
    <property type="entry name" value="lambda repressor-like DNA-binding domains"/>
    <property type="match status" value="1"/>
</dbReference>
<gene>
    <name evidence="1" type="ORF">JAZ04_01600</name>
</gene>
<name>A0A9E4K1C4_9GAMM</name>
<accession>A0A9E4K1C4</accession>
<protein>
    <submittedName>
        <fullName evidence="1">Uncharacterized protein</fullName>
    </submittedName>
</protein>
<sequence length="54" mass="5995">MTQSIIADKAGIDQSRICKSLAGLRTTPESLKQEMHSVLGMDVWEYKPNNAEDS</sequence>
<dbReference type="Proteomes" id="UP000886687">
    <property type="component" value="Unassembled WGS sequence"/>
</dbReference>
<dbReference type="EMBL" id="JAEPDI010000001">
    <property type="protein sequence ID" value="MCG7937537.1"/>
    <property type="molecule type" value="Genomic_DNA"/>
</dbReference>
<evidence type="ECO:0000313" key="2">
    <source>
        <dbReference type="Proteomes" id="UP000886687"/>
    </source>
</evidence>
<dbReference type="GO" id="GO:0003677">
    <property type="term" value="F:DNA binding"/>
    <property type="evidence" value="ECO:0007669"/>
    <property type="project" value="InterPro"/>
</dbReference>
<comment type="caution">
    <text evidence="1">The sequence shown here is derived from an EMBL/GenBank/DDBJ whole genome shotgun (WGS) entry which is preliminary data.</text>
</comment>
<dbReference type="InterPro" id="IPR010982">
    <property type="entry name" value="Lambda_DNA-bd_dom_sf"/>
</dbReference>
<reference evidence="1" key="1">
    <citation type="journal article" date="2021" name="Proc. Natl. Acad. Sci. U.S.A.">
        <title>Global biogeography of chemosynthetic symbionts reveals both localized and globally distributed symbiont groups. .</title>
        <authorList>
            <person name="Osvatic J.T."/>
            <person name="Wilkins L.G.E."/>
            <person name="Leibrecht L."/>
            <person name="Leray M."/>
            <person name="Zauner S."/>
            <person name="Polzin J."/>
            <person name="Camacho Y."/>
            <person name="Gros O."/>
            <person name="van Gils J.A."/>
            <person name="Eisen J.A."/>
            <person name="Petersen J.M."/>
            <person name="Yuen B."/>
        </authorList>
    </citation>
    <scope>NUCLEOTIDE SEQUENCE</scope>
    <source>
        <strain evidence="1">MAGL173</strain>
    </source>
</reference>
<evidence type="ECO:0000313" key="1">
    <source>
        <dbReference type="EMBL" id="MCG7937537.1"/>
    </source>
</evidence>
<organism evidence="1 2">
    <name type="scientific">Candidatus Thiodiazotropha lotti</name>
    <dbReference type="NCBI Taxonomy" id="2792787"/>
    <lineage>
        <taxon>Bacteria</taxon>
        <taxon>Pseudomonadati</taxon>
        <taxon>Pseudomonadota</taxon>
        <taxon>Gammaproteobacteria</taxon>
        <taxon>Chromatiales</taxon>
        <taxon>Sedimenticolaceae</taxon>
        <taxon>Candidatus Thiodiazotropha</taxon>
    </lineage>
</organism>